<comment type="caution">
    <text evidence="1">The sequence shown here is derived from an EMBL/GenBank/DDBJ whole genome shotgun (WGS) entry which is preliminary data.</text>
</comment>
<proteinExistence type="predicted"/>
<evidence type="ECO:0000313" key="2">
    <source>
        <dbReference type="Proteomes" id="UP000266272"/>
    </source>
</evidence>
<sequence length="213" mass="24528">MEEDIRLLVHLLTRTQPFPGLQLKFFLTSRPELPIRLEFKLVEGEYHDLALHEILEIIIERDIYAFLEHTLAKIRGEYNLLAPEDQQLPLNWPSQPNIQSLAKMAIPLFIFAASVCRFLEDRKCGIPNEQLREVLLFQTKSQESQLDATYMPILNKLIAGLSSKQRDKVLQSFRDIVGPILILANPLSTSSLAQILNIPRHITILDWTCFIQS</sequence>
<dbReference type="EMBL" id="PXOA01000168">
    <property type="protein sequence ID" value="RFU79234.1"/>
    <property type="molecule type" value="Genomic_DNA"/>
</dbReference>
<accession>A0A395NTE5</accession>
<organism evidence="1 2">
    <name type="scientific">Trichoderma arundinaceum</name>
    <dbReference type="NCBI Taxonomy" id="490622"/>
    <lineage>
        <taxon>Eukaryota</taxon>
        <taxon>Fungi</taxon>
        <taxon>Dikarya</taxon>
        <taxon>Ascomycota</taxon>
        <taxon>Pezizomycotina</taxon>
        <taxon>Sordariomycetes</taxon>
        <taxon>Hypocreomycetidae</taxon>
        <taxon>Hypocreales</taxon>
        <taxon>Hypocreaceae</taxon>
        <taxon>Trichoderma</taxon>
    </lineage>
</organism>
<dbReference type="OrthoDB" id="538223at2759"/>
<dbReference type="Proteomes" id="UP000266272">
    <property type="component" value="Unassembled WGS sequence"/>
</dbReference>
<reference evidence="1 2" key="1">
    <citation type="journal article" date="2018" name="PLoS Pathog.">
        <title>Evolution of structural diversity of trichothecenes, a family of toxins produced by plant pathogenic and entomopathogenic fungi.</title>
        <authorList>
            <person name="Proctor R.H."/>
            <person name="McCormick S.P."/>
            <person name="Kim H.S."/>
            <person name="Cardoza R.E."/>
            <person name="Stanley A.M."/>
            <person name="Lindo L."/>
            <person name="Kelly A."/>
            <person name="Brown D.W."/>
            <person name="Lee T."/>
            <person name="Vaughan M.M."/>
            <person name="Alexander N.J."/>
            <person name="Busman M."/>
            <person name="Gutierrez S."/>
        </authorList>
    </citation>
    <scope>NUCLEOTIDE SEQUENCE [LARGE SCALE GENOMIC DNA]</scope>
    <source>
        <strain evidence="1 2">IBT 40837</strain>
    </source>
</reference>
<protein>
    <submittedName>
        <fullName evidence="1">Vegetative incompatibility het-e-1</fullName>
    </submittedName>
</protein>
<gene>
    <name evidence="1" type="ORF">TARUN_2946</name>
</gene>
<dbReference type="STRING" id="490622.A0A395NTE5"/>
<keyword evidence="2" id="KW-1185">Reference proteome</keyword>
<evidence type="ECO:0000313" key="1">
    <source>
        <dbReference type="EMBL" id="RFU79234.1"/>
    </source>
</evidence>
<dbReference type="AlphaFoldDB" id="A0A395NTE5"/>
<name>A0A395NTE5_TRIAR</name>